<feature type="compositionally biased region" description="Polar residues" evidence="1">
    <location>
        <begin position="15"/>
        <end position="25"/>
    </location>
</feature>
<gene>
    <name evidence="2" type="ORF">VNI00_018283</name>
</gene>
<evidence type="ECO:0000313" key="3">
    <source>
        <dbReference type="Proteomes" id="UP001383192"/>
    </source>
</evidence>
<organism evidence="2 3">
    <name type="scientific">Paramarasmius palmivorus</name>
    <dbReference type="NCBI Taxonomy" id="297713"/>
    <lineage>
        <taxon>Eukaryota</taxon>
        <taxon>Fungi</taxon>
        <taxon>Dikarya</taxon>
        <taxon>Basidiomycota</taxon>
        <taxon>Agaricomycotina</taxon>
        <taxon>Agaricomycetes</taxon>
        <taxon>Agaricomycetidae</taxon>
        <taxon>Agaricales</taxon>
        <taxon>Marasmiineae</taxon>
        <taxon>Marasmiaceae</taxon>
        <taxon>Paramarasmius</taxon>
    </lineage>
</organism>
<feature type="region of interest" description="Disordered" evidence="1">
    <location>
        <begin position="15"/>
        <end position="37"/>
    </location>
</feature>
<sequence length="284" mass="32155">MSPLEFAIPSQTTFSHPIPTFLSTPPESPVETRGTRPSVLVPSVESLSSDEDDANDLFSDEALSQPKGRLNEHQKVGKSSRYLIGELGFDSVAHFMVSFTQQIRREDARTRRKTHLVQVQRFLQGLLRHKPVRLAENVRMHRYSPPSYRSNEIYQDFDPEELPTDIRSANPQLFNWAVRIVGNEVHREINKLGEVPDNSVPGVENVPPRLAASANVRMKENGVKLVTRENILSLDLKGRIGLFQIRAPVSWYITEGMCAPRKDGRAVIRKRRPTAMVRLSELLG</sequence>
<reference evidence="2 3" key="1">
    <citation type="submission" date="2024-01" db="EMBL/GenBank/DDBJ databases">
        <title>A draft genome for a cacao thread blight-causing isolate of Paramarasmius palmivorus.</title>
        <authorList>
            <person name="Baruah I.K."/>
            <person name="Bukari Y."/>
            <person name="Amoako-Attah I."/>
            <person name="Meinhardt L.W."/>
            <person name="Bailey B.A."/>
            <person name="Cohen S.P."/>
        </authorList>
    </citation>
    <scope>NUCLEOTIDE SEQUENCE [LARGE SCALE GENOMIC DNA]</scope>
    <source>
        <strain evidence="2 3">GH-12</strain>
    </source>
</reference>
<keyword evidence="3" id="KW-1185">Reference proteome</keyword>
<dbReference type="EMBL" id="JAYKXP010000222">
    <property type="protein sequence ID" value="KAK7018723.1"/>
    <property type="molecule type" value="Genomic_DNA"/>
</dbReference>
<name>A0AAW0AZ19_9AGAR</name>
<dbReference type="Proteomes" id="UP001383192">
    <property type="component" value="Unassembled WGS sequence"/>
</dbReference>
<proteinExistence type="predicted"/>
<dbReference type="AlphaFoldDB" id="A0AAW0AZ19"/>
<comment type="caution">
    <text evidence="2">The sequence shown here is derived from an EMBL/GenBank/DDBJ whole genome shotgun (WGS) entry which is preliminary data.</text>
</comment>
<protein>
    <submittedName>
        <fullName evidence="2">Uncharacterized protein</fullName>
    </submittedName>
</protein>
<evidence type="ECO:0000313" key="2">
    <source>
        <dbReference type="EMBL" id="KAK7018723.1"/>
    </source>
</evidence>
<accession>A0AAW0AZ19</accession>
<evidence type="ECO:0000256" key="1">
    <source>
        <dbReference type="SAM" id="MobiDB-lite"/>
    </source>
</evidence>